<dbReference type="GeneID" id="36595353"/>
<gene>
    <name evidence="1" type="ORF">K444DRAFT_667259</name>
</gene>
<protein>
    <submittedName>
        <fullName evidence="1">Uncharacterized protein</fullName>
    </submittedName>
</protein>
<organism evidence="1 2">
    <name type="scientific">Hyaloscypha bicolor E</name>
    <dbReference type="NCBI Taxonomy" id="1095630"/>
    <lineage>
        <taxon>Eukaryota</taxon>
        <taxon>Fungi</taxon>
        <taxon>Dikarya</taxon>
        <taxon>Ascomycota</taxon>
        <taxon>Pezizomycotina</taxon>
        <taxon>Leotiomycetes</taxon>
        <taxon>Helotiales</taxon>
        <taxon>Hyaloscyphaceae</taxon>
        <taxon>Hyaloscypha</taxon>
        <taxon>Hyaloscypha bicolor</taxon>
    </lineage>
</organism>
<evidence type="ECO:0000313" key="1">
    <source>
        <dbReference type="EMBL" id="PMD54576.1"/>
    </source>
</evidence>
<keyword evidence="2" id="KW-1185">Reference proteome</keyword>
<dbReference type="InParanoid" id="A0A2J6SUX3"/>
<dbReference type="EMBL" id="KZ613859">
    <property type="protein sequence ID" value="PMD54576.1"/>
    <property type="molecule type" value="Genomic_DNA"/>
</dbReference>
<dbReference type="Proteomes" id="UP000235371">
    <property type="component" value="Unassembled WGS sequence"/>
</dbReference>
<evidence type="ECO:0000313" key="2">
    <source>
        <dbReference type="Proteomes" id="UP000235371"/>
    </source>
</evidence>
<accession>A0A2J6SUX3</accession>
<proteinExistence type="predicted"/>
<sequence>MLVEYEKSWLEARIVKFYRGIEDVLVERLWMNLGEISYNSSVENVQPTTSHHQEIEKAIRSFVPSNVTENLKGVIIGGEASAPGQTALRDSILHALPQLVTTKILDSTDPFYLGAAGAGPIISPWIQFGRMNQ</sequence>
<name>A0A2J6SUX3_9HELO</name>
<reference evidence="1 2" key="1">
    <citation type="submission" date="2016-04" db="EMBL/GenBank/DDBJ databases">
        <title>A degradative enzymes factory behind the ericoid mycorrhizal symbiosis.</title>
        <authorList>
            <consortium name="DOE Joint Genome Institute"/>
            <person name="Martino E."/>
            <person name="Morin E."/>
            <person name="Grelet G."/>
            <person name="Kuo A."/>
            <person name="Kohler A."/>
            <person name="Daghino S."/>
            <person name="Barry K."/>
            <person name="Choi C."/>
            <person name="Cichocki N."/>
            <person name="Clum A."/>
            <person name="Copeland A."/>
            <person name="Hainaut M."/>
            <person name="Haridas S."/>
            <person name="Labutti K."/>
            <person name="Lindquist E."/>
            <person name="Lipzen A."/>
            <person name="Khouja H.-R."/>
            <person name="Murat C."/>
            <person name="Ohm R."/>
            <person name="Olson A."/>
            <person name="Spatafora J."/>
            <person name="Veneault-Fourrey C."/>
            <person name="Henrissat B."/>
            <person name="Grigoriev I."/>
            <person name="Martin F."/>
            <person name="Perotto S."/>
        </authorList>
    </citation>
    <scope>NUCLEOTIDE SEQUENCE [LARGE SCALE GENOMIC DNA]</scope>
    <source>
        <strain evidence="1 2">E</strain>
    </source>
</reference>
<dbReference type="OrthoDB" id="4493161at2759"/>
<dbReference type="AlphaFoldDB" id="A0A2J6SUX3"/>
<dbReference type="RefSeq" id="XP_024731480.1">
    <property type="nucleotide sequence ID" value="XM_024887277.1"/>
</dbReference>